<reference evidence="2 3" key="2">
    <citation type="journal article" date="2019" name="G3 (Bethesda)">
        <title>Hybrid Assembly of the Genome of the Entomopathogenic Nematode Steinernema carpocapsae Identifies the X-Chromosome.</title>
        <authorList>
            <person name="Serra L."/>
            <person name="Macchietto M."/>
            <person name="Macias-Munoz A."/>
            <person name="McGill C.J."/>
            <person name="Rodriguez I.M."/>
            <person name="Rodriguez B."/>
            <person name="Murad R."/>
            <person name="Mortazavi A."/>
        </authorList>
    </citation>
    <scope>NUCLEOTIDE SEQUENCE [LARGE SCALE GENOMIC DNA]</scope>
    <source>
        <strain evidence="2 3">ALL</strain>
    </source>
</reference>
<feature type="region of interest" description="Disordered" evidence="1">
    <location>
        <begin position="13"/>
        <end position="41"/>
    </location>
</feature>
<evidence type="ECO:0000313" key="2">
    <source>
        <dbReference type="EMBL" id="TKR88161.1"/>
    </source>
</evidence>
<evidence type="ECO:0000313" key="3">
    <source>
        <dbReference type="Proteomes" id="UP000298663"/>
    </source>
</evidence>
<gene>
    <name evidence="2" type="ORF">L596_012447</name>
</gene>
<proteinExistence type="predicted"/>
<name>A0A4U5NXW7_STECR</name>
<feature type="compositionally biased region" description="Basic and acidic residues" evidence="1">
    <location>
        <begin position="27"/>
        <end position="41"/>
    </location>
</feature>
<protein>
    <submittedName>
        <fullName evidence="2">Uncharacterized protein</fullName>
    </submittedName>
</protein>
<organism evidence="2 3">
    <name type="scientific">Steinernema carpocapsae</name>
    <name type="common">Entomopathogenic nematode</name>
    <dbReference type="NCBI Taxonomy" id="34508"/>
    <lineage>
        <taxon>Eukaryota</taxon>
        <taxon>Metazoa</taxon>
        <taxon>Ecdysozoa</taxon>
        <taxon>Nematoda</taxon>
        <taxon>Chromadorea</taxon>
        <taxon>Rhabditida</taxon>
        <taxon>Tylenchina</taxon>
        <taxon>Panagrolaimomorpha</taxon>
        <taxon>Strongyloidoidea</taxon>
        <taxon>Steinernematidae</taxon>
        <taxon>Steinernema</taxon>
    </lineage>
</organism>
<reference evidence="2 3" key="1">
    <citation type="journal article" date="2015" name="Genome Biol.">
        <title>Comparative genomics of Steinernema reveals deeply conserved gene regulatory networks.</title>
        <authorList>
            <person name="Dillman A.R."/>
            <person name="Macchietto M."/>
            <person name="Porter C.F."/>
            <person name="Rogers A."/>
            <person name="Williams B."/>
            <person name="Antoshechkin I."/>
            <person name="Lee M.M."/>
            <person name="Goodwin Z."/>
            <person name="Lu X."/>
            <person name="Lewis E.E."/>
            <person name="Goodrich-Blair H."/>
            <person name="Stock S.P."/>
            <person name="Adams B.J."/>
            <person name="Sternberg P.W."/>
            <person name="Mortazavi A."/>
        </authorList>
    </citation>
    <scope>NUCLEOTIDE SEQUENCE [LARGE SCALE GENOMIC DNA]</scope>
    <source>
        <strain evidence="2 3">ALL</strain>
    </source>
</reference>
<keyword evidence="3" id="KW-1185">Reference proteome</keyword>
<accession>A0A4U5NXW7</accession>
<sequence>MLLSNSWATATAKRHEFEQSNSNSADEPAKQHEIEENRSETLKMTKNSLFPARLVEVVAGLFESFRKVRRQPSPYKWFCRATVAGFLTGGAQTRVAVSLNTLSPSLFTVCQTCQNRDWRISRFRFETRCA</sequence>
<comment type="caution">
    <text evidence="2">The sequence shown here is derived from an EMBL/GenBank/DDBJ whole genome shotgun (WGS) entry which is preliminary data.</text>
</comment>
<evidence type="ECO:0000256" key="1">
    <source>
        <dbReference type="SAM" id="MobiDB-lite"/>
    </source>
</evidence>
<dbReference type="Proteomes" id="UP000298663">
    <property type="component" value="Unassembled WGS sequence"/>
</dbReference>
<dbReference type="EMBL" id="AZBU02000003">
    <property type="protein sequence ID" value="TKR88161.1"/>
    <property type="molecule type" value="Genomic_DNA"/>
</dbReference>
<dbReference type="AlphaFoldDB" id="A0A4U5NXW7"/>